<evidence type="ECO:0008006" key="7">
    <source>
        <dbReference type="Google" id="ProtNLM"/>
    </source>
</evidence>
<proteinExistence type="predicted"/>
<dbReference type="GeneID" id="96006512"/>
<feature type="chain" id="PRO_5044293740" description="DUF3844 domain-containing protein" evidence="2">
    <location>
        <begin position="22"/>
        <end position="381"/>
    </location>
</feature>
<protein>
    <recommendedName>
        <fullName evidence="7">DUF3844 domain-containing protein</fullName>
    </recommendedName>
</protein>
<accession>A0AB34KM06</accession>
<dbReference type="PANTHER" id="PTHR36853:SF1">
    <property type="entry name" value="DUF3844 DOMAIN-CONTAINING PROTEIN"/>
    <property type="match status" value="1"/>
</dbReference>
<gene>
    <name evidence="5" type="ORF">WHR41_05069</name>
</gene>
<dbReference type="InterPro" id="IPR024382">
    <property type="entry name" value="Vps3844_C"/>
</dbReference>
<evidence type="ECO:0000259" key="3">
    <source>
        <dbReference type="Pfam" id="PF12955"/>
    </source>
</evidence>
<sequence length="381" mass="41643">MKLITAALLSALSCYTELAAAATGYVLTHNPSTSPQDQPSHQRRTLSPETARLVLAQRAGVEDYHIEKALTSEEIEAINDYGYSTHLFHEDRYDHARLFVLTFAEEGDAEALAQKYSSFAVSPAPSAPETKSMFQDLSVQSGEPYNTWEEAMEHMRGATDIREMIIGDKPFILGLPIERIEFLLEQKLGGPMTVLLMPLTGADKTHWGSYSMPNTEFPLKKRQAEKPLSEVFETASKVAEAAPMSTPLTTFADQSSPLPGILPACFRSQADCETMTRNCTGHGKCRKLYHDRDAAKGQKGDCYSCQCSATKEDRGEGKVKTTSWGGPACQKKDVSIDFWLITLFSVGLIFLVSFAVGNLVSMGGEELPSVIGAGVSGPVRK</sequence>
<feature type="transmembrane region" description="Helical" evidence="1">
    <location>
        <begin position="338"/>
        <end position="360"/>
    </location>
</feature>
<keyword evidence="2" id="KW-0732">Signal</keyword>
<evidence type="ECO:0000313" key="6">
    <source>
        <dbReference type="Proteomes" id="UP000803884"/>
    </source>
</evidence>
<feature type="domain" description="Vacuolar sorting protein Vps3844 C-terminal" evidence="3">
    <location>
        <begin position="265"/>
        <end position="373"/>
    </location>
</feature>
<keyword evidence="1" id="KW-1133">Transmembrane helix</keyword>
<evidence type="ECO:0000259" key="4">
    <source>
        <dbReference type="Pfam" id="PF21656"/>
    </source>
</evidence>
<name>A0AB34KM06_9PEZI</name>
<dbReference type="RefSeq" id="XP_069228944.1">
    <property type="nucleotide sequence ID" value="XM_069373674.1"/>
</dbReference>
<reference evidence="5 6" key="1">
    <citation type="journal article" date="2020" name="Microbiol. Resour. Announc.">
        <title>Draft Genome Sequence of a Cladosporium Species Isolated from the Mesophotic Ascidian Didemnum maculosum.</title>
        <authorList>
            <person name="Gioti A."/>
            <person name="Siaperas R."/>
            <person name="Nikolaivits E."/>
            <person name="Le Goff G."/>
            <person name="Ouazzani J."/>
            <person name="Kotoulas G."/>
            <person name="Topakas E."/>
        </authorList>
    </citation>
    <scope>NUCLEOTIDE SEQUENCE [LARGE SCALE GENOMIC DNA]</scope>
    <source>
        <strain evidence="5 6">TM138-S3</strain>
    </source>
</reference>
<evidence type="ECO:0000256" key="2">
    <source>
        <dbReference type="SAM" id="SignalP"/>
    </source>
</evidence>
<feature type="domain" description="Vacuolar sorting protein Vps3844 N-terminal" evidence="4">
    <location>
        <begin position="45"/>
        <end position="139"/>
    </location>
</feature>
<dbReference type="InterPro" id="IPR053065">
    <property type="entry name" value="Archenteron_Induction-Rel"/>
</dbReference>
<dbReference type="Pfam" id="PF12955">
    <property type="entry name" value="Vps3844_C"/>
    <property type="match status" value="1"/>
</dbReference>
<dbReference type="InterPro" id="IPR049205">
    <property type="entry name" value="Vps3844_N"/>
</dbReference>
<comment type="caution">
    <text evidence="5">The sequence shown here is derived from an EMBL/GenBank/DDBJ whole genome shotgun (WGS) entry which is preliminary data.</text>
</comment>
<feature type="signal peptide" evidence="2">
    <location>
        <begin position="1"/>
        <end position="21"/>
    </location>
</feature>
<evidence type="ECO:0000313" key="5">
    <source>
        <dbReference type="EMBL" id="KAL1585838.1"/>
    </source>
</evidence>
<keyword evidence="6" id="KW-1185">Reference proteome</keyword>
<dbReference type="EMBL" id="JAAQHG020000017">
    <property type="protein sequence ID" value="KAL1585838.1"/>
    <property type="molecule type" value="Genomic_DNA"/>
</dbReference>
<keyword evidence="1" id="KW-0472">Membrane</keyword>
<evidence type="ECO:0000256" key="1">
    <source>
        <dbReference type="SAM" id="Phobius"/>
    </source>
</evidence>
<keyword evidence="1" id="KW-0812">Transmembrane</keyword>
<dbReference type="AlphaFoldDB" id="A0AB34KM06"/>
<dbReference type="Pfam" id="PF21656">
    <property type="entry name" value="DUF6859"/>
    <property type="match status" value="1"/>
</dbReference>
<dbReference type="PANTHER" id="PTHR36853">
    <property type="entry name" value="EXPRESSED PROTEIN"/>
    <property type="match status" value="1"/>
</dbReference>
<organism evidence="5 6">
    <name type="scientific">Cladosporium halotolerans</name>
    <dbReference type="NCBI Taxonomy" id="1052096"/>
    <lineage>
        <taxon>Eukaryota</taxon>
        <taxon>Fungi</taxon>
        <taxon>Dikarya</taxon>
        <taxon>Ascomycota</taxon>
        <taxon>Pezizomycotina</taxon>
        <taxon>Dothideomycetes</taxon>
        <taxon>Dothideomycetidae</taxon>
        <taxon>Cladosporiales</taxon>
        <taxon>Cladosporiaceae</taxon>
        <taxon>Cladosporium</taxon>
    </lineage>
</organism>
<dbReference type="GO" id="GO:0005783">
    <property type="term" value="C:endoplasmic reticulum"/>
    <property type="evidence" value="ECO:0007669"/>
    <property type="project" value="TreeGrafter"/>
</dbReference>
<dbReference type="Proteomes" id="UP000803884">
    <property type="component" value="Unassembled WGS sequence"/>
</dbReference>